<dbReference type="Pfam" id="PF02239">
    <property type="entry name" value="Cytochrom_D1"/>
    <property type="match status" value="2"/>
</dbReference>
<dbReference type="SUPFAM" id="SSF51004">
    <property type="entry name" value="C-terminal (heme d1) domain of cytochrome cd1-nitrite reductase"/>
    <property type="match status" value="1"/>
</dbReference>
<evidence type="ECO:0000256" key="4">
    <source>
        <dbReference type="PROSITE-ProRule" id="PRU00433"/>
    </source>
</evidence>
<dbReference type="EMBL" id="JAVIZX010000001">
    <property type="protein sequence ID" value="MDR6212443.1"/>
    <property type="molecule type" value="Genomic_DNA"/>
</dbReference>
<sequence length="557" mass="61277">MPERPALSSHRMQAARTLGRRTFSALWRIALAGGLVWMGHDLARAQPTPAGAPAPQSIEAAALYRQHCAVCHADQRTGAMGPALLPESLERLRPPEALRVIAQGRPATQMPAFEGTLSASEIAALAQWVRTPVQPAPRWGDDDIRASRIASPVPADEPQRPVWNADPMNLFVVVEGGDHHVSLLDGDRFEVITRFASRYALHGGPKFTPDGRYVFFGSRDGWITKYDLWRLRVVAEVRAGLNMRNVAVSGDGRWVMAANYFPHTLALFDADLNLVKTYAAATRDGKATSRVSAVYDAAPRKSFVVALKDIAELWEISYDPAAEPIYDGLVHDYKMGEALASPGYQGVRRTLLDEPLDDFFFDQSYRHALGATRPRPGGDGQATAQVVNLDIRRKVADLPMAGMPHLGSGITFAWNGTTVLASPNLKDGAIDVIDMQTWQPVRTIGTPGAGFFMRSHEATPYAWTDSMMSPTGKDTLTIIDKRTLQPVATVREPGKTLAHIEFTRDGRYALASVWEMDGAVVVYDAATFREVKRLPMRKPVGKYNVWNKITRSEGTSH</sequence>
<gene>
    <name evidence="6" type="ORF">QE399_000132</name>
</gene>
<dbReference type="InterPro" id="IPR036909">
    <property type="entry name" value="Cyt_c-like_dom_sf"/>
</dbReference>
<evidence type="ECO:0000256" key="3">
    <source>
        <dbReference type="ARBA" id="ARBA00023004"/>
    </source>
</evidence>
<reference evidence="6 7" key="1">
    <citation type="submission" date="2023-08" db="EMBL/GenBank/DDBJ databases">
        <title>Functional and genomic diversity of the sorghum phyllosphere microbiome.</title>
        <authorList>
            <person name="Shade A."/>
        </authorList>
    </citation>
    <scope>NUCLEOTIDE SEQUENCE [LARGE SCALE GENOMIC DNA]</scope>
    <source>
        <strain evidence="6 7">SORGH_AS_0335</strain>
    </source>
</reference>
<dbReference type="InterPro" id="IPR011048">
    <property type="entry name" value="Haem_d1_sf"/>
</dbReference>
<dbReference type="Gene3D" id="2.140.10.20">
    <property type="entry name" value="C-terminal (heme d1) domain of cytochrome cd1-nitrite reductase"/>
    <property type="match status" value="1"/>
</dbReference>
<dbReference type="Proteomes" id="UP001267710">
    <property type="component" value="Unassembled WGS sequence"/>
</dbReference>
<dbReference type="InterPro" id="IPR009056">
    <property type="entry name" value="Cyt_c-like_dom"/>
</dbReference>
<evidence type="ECO:0000259" key="5">
    <source>
        <dbReference type="PROSITE" id="PS51007"/>
    </source>
</evidence>
<accession>A0ABU1I7Q4</accession>
<dbReference type="InterPro" id="IPR051200">
    <property type="entry name" value="Host-pathogen_enzymatic-act"/>
</dbReference>
<evidence type="ECO:0000256" key="1">
    <source>
        <dbReference type="ARBA" id="ARBA00022617"/>
    </source>
</evidence>
<dbReference type="PROSITE" id="PS51007">
    <property type="entry name" value="CYTC"/>
    <property type="match status" value="1"/>
</dbReference>
<proteinExistence type="predicted"/>
<evidence type="ECO:0000256" key="2">
    <source>
        <dbReference type="ARBA" id="ARBA00022723"/>
    </source>
</evidence>
<organism evidence="6 7">
    <name type="scientific">Paracidovorax wautersii</name>
    <dbReference type="NCBI Taxonomy" id="1177982"/>
    <lineage>
        <taxon>Bacteria</taxon>
        <taxon>Pseudomonadati</taxon>
        <taxon>Pseudomonadota</taxon>
        <taxon>Betaproteobacteria</taxon>
        <taxon>Burkholderiales</taxon>
        <taxon>Comamonadaceae</taxon>
        <taxon>Paracidovorax</taxon>
    </lineage>
</organism>
<evidence type="ECO:0000313" key="6">
    <source>
        <dbReference type="EMBL" id="MDR6212443.1"/>
    </source>
</evidence>
<dbReference type="PANTHER" id="PTHR47197">
    <property type="entry name" value="PROTEIN NIRF"/>
    <property type="match status" value="1"/>
</dbReference>
<dbReference type="CDD" id="cd20777">
    <property type="entry name" value="8prop_heme-binding_NirN"/>
    <property type="match status" value="1"/>
</dbReference>
<dbReference type="SUPFAM" id="SSF46626">
    <property type="entry name" value="Cytochrome c"/>
    <property type="match status" value="1"/>
</dbReference>
<dbReference type="Gene3D" id="1.10.760.10">
    <property type="entry name" value="Cytochrome c-like domain"/>
    <property type="match status" value="1"/>
</dbReference>
<feature type="domain" description="Cytochrome c" evidence="5">
    <location>
        <begin position="55"/>
        <end position="133"/>
    </location>
</feature>
<keyword evidence="3 4" id="KW-0408">Iron</keyword>
<comment type="caution">
    <text evidence="6">The sequence shown here is derived from an EMBL/GenBank/DDBJ whole genome shotgun (WGS) entry which is preliminary data.</text>
</comment>
<keyword evidence="2 4" id="KW-0479">Metal-binding</keyword>
<dbReference type="InterPro" id="IPR003143">
    <property type="entry name" value="Cyt_cd1_C_sf"/>
</dbReference>
<name>A0ABU1I7Q4_9BURK</name>
<dbReference type="PANTHER" id="PTHR47197:SF3">
    <property type="entry name" value="DIHYDRO-HEME D1 DEHYDROGENASE"/>
    <property type="match status" value="1"/>
</dbReference>
<protein>
    <submittedName>
        <fullName evidence="6">Mono/diheme cytochrome c family protein/DNA-binding beta-propeller fold protein YncE</fullName>
    </submittedName>
</protein>
<evidence type="ECO:0000313" key="7">
    <source>
        <dbReference type="Proteomes" id="UP001267710"/>
    </source>
</evidence>
<dbReference type="Pfam" id="PF13442">
    <property type="entry name" value="Cytochrome_CBB3"/>
    <property type="match status" value="1"/>
</dbReference>
<keyword evidence="7" id="KW-1185">Reference proteome</keyword>
<keyword evidence="1 4" id="KW-0349">Heme</keyword>